<gene>
    <name evidence="2" type="ORF">L484_009927</name>
</gene>
<reference evidence="3" key="1">
    <citation type="submission" date="2013-01" db="EMBL/GenBank/DDBJ databases">
        <title>Draft Genome Sequence of a Mulberry Tree, Morus notabilis C.K. Schneid.</title>
        <authorList>
            <person name="He N."/>
            <person name="Zhao S."/>
        </authorList>
    </citation>
    <scope>NUCLEOTIDE SEQUENCE</scope>
</reference>
<evidence type="ECO:0000256" key="1">
    <source>
        <dbReference type="SAM" id="MobiDB-lite"/>
    </source>
</evidence>
<dbReference type="Proteomes" id="UP000030645">
    <property type="component" value="Unassembled WGS sequence"/>
</dbReference>
<evidence type="ECO:0000313" key="3">
    <source>
        <dbReference type="Proteomes" id="UP000030645"/>
    </source>
</evidence>
<keyword evidence="3" id="KW-1185">Reference proteome</keyword>
<dbReference type="AlphaFoldDB" id="W9STF9"/>
<accession>W9STF9</accession>
<name>W9STF9_9ROSA</name>
<sequence length="102" mass="10764">MDAQHTTVFLTTGNLKASTGTAPQRHSSHRRGLTTATPHLRRPSPLRSPSLRALTVAPSPSLPPKVAGPHRRNPPSIEAGKPTSSTTSVATLPLSRSKCSDL</sequence>
<proteinExistence type="predicted"/>
<evidence type="ECO:0000313" key="2">
    <source>
        <dbReference type="EMBL" id="EXC25622.1"/>
    </source>
</evidence>
<feature type="compositionally biased region" description="Polar residues" evidence="1">
    <location>
        <begin position="1"/>
        <end position="25"/>
    </location>
</feature>
<protein>
    <submittedName>
        <fullName evidence="2">Uncharacterized protein</fullName>
    </submittedName>
</protein>
<organism evidence="2 3">
    <name type="scientific">Morus notabilis</name>
    <dbReference type="NCBI Taxonomy" id="981085"/>
    <lineage>
        <taxon>Eukaryota</taxon>
        <taxon>Viridiplantae</taxon>
        <taxon>Streptophyta</taxon>
        <taxon>Embryophyta</taxon>
        <taxon>Tracheophyta</taxon>
        <taxon>Spermatophyta</taxon>
        <taxon>Magnoliopsida</taxon>
        <taxon>eudicotyledons</taxon>
        <taxon>Gunneridae</taxon>
        <taxon>Pentapetalae</taxon>
        <taxon>rosids</taxon>
        <taxon>fabids</taxon>
        <taxon>Rosales</taxon>
        <taxon>Moraceae</taxon>
        <taxon>Moreae</taxon>
        <taxon>Morus</taxon>
    </lineage>
</organism>
<dbReference type="EMBL" id="KE346076">
    <property type="protein sequence ID" value="EXC25622.1"/>
    <property type="molecule type" value="Genomic_DNA"/>
</dbReference>
<feature type="region of interest" description="Disordered" evidence="1">
    <location>
        <begin position="1"/>
        <end position="102"/>
    </location>
</feature>